<evidence type="ECO:0000256" key="2">
    <source>
        <dbReference type="ARBA" id="ARBA00022475"/>
    </source>
</evidence>
<dbReference type="SUPFAM" id="SSF103481">
    <property type="entry name" value="Multidrug resistance efflux transporter EmrE"/>
    <property type="match status" value="2"/>
</dbReference>
<evidence type="ECO:0000256" key="3">
    <source>
        <dbReference type="ARBA" id="ARBA00022692"/>
    </source>
</evidence>
<keyword evidence="9" id="KW-1185">Reference proteome</keyword>
<accession>A0ABT0NE25</accession>
<evidence type="ECO:0000256" key="6">
    <source>
        <dbReference type="SAM" id="Phobius"/>
    </source>
</evidence>
<dbReference type="RefSeq" id="WP_249250653.1">
    <property type="nucleotide sequence ID" value="NZ_JAKIKT010000011.1"/>
</dbReference>
<dbReference type="InterPro" id="IPR000620">
    <property type="entry name" value="EamA_dom"/>
</dbReference>
<dbReference type="PANTHER" id="PTHR32322">
    <property type="entry name" value="INNER MEMBRANE TRANSPORTER"/>
    <property type="match status" value="1"/>
</dbReference>
<feature type="domain" description="EamA" evidence="7">
    <location>
        <begin position="162"/>
        <end position="298"/>
    </location>
</feature>
<proteinExistence type="predicted"/>
<feature type="transmembrane region" description="Helical" evidence="6">
    <location>
        <begin position="162"/>
        <end position="182"/>
    </location>
</feature>
<comment type="caution">
    <text evidence="8">The sequence shown here is derived from an EMBL/GenBank/DDBJ whole genome shotgun (WGS) entry which is preliminary data.</text>
</comment>
<evidence type="ECO:0000256" key="1">
    <source>
        <dbReference type="ARBA" id="ARBA00004651"/>
    </source>
</evidence>
<evidence type="ECO:0000313" key="9">
    <source>
        <dbReference type="Proteomes" id="UP001202831"/>
    </source>
</evidence>
<evidence type="ECO:0000259" key="7">
    <source>
        <dbReference type="Pfam" id="PF00892"/>
    </source>
</evidence>
<dbReference type="Pfam" id="PF00892">
    <property type="entry name" value="EamA"/>
    <property type="match status" value="2"/>
</dbReference>
<dbReference type="PANTHER" id="PTHR32322:SF18">
    <property type="entry name" value="S-ADENOSYLMETHIONINE_S-ADENOSYLHOMOCYSTEINE TRANSPORTER"/>
    <property type="match status" value="1"/>
</dbReference>
<feature type="transmembrane region" description="Helical" evidence="6">
    <location>
        <begin position="109"/>
        <end position="125"/>
    </location>
</feature>
<feature type="transmembrane region" description="Helical" evidence="6">
    <location>
        <begin position="7"/>
        <end position="24"/>
    </location>
</feature>
<gene>
    <name evidence="8" type="ORF">L2725_20360</name>
</gene>
<feature type="transmembrane region" description="Helical" evidence="6">
    <location>
        <begin position="194"/>
        <end position="214"/>
    </location>
</feature>
<dbReference type="InterPro" id="IPR037185">
    <property type="entry name" value="EmrE-like"/>
</dbReference>
<feature type="transmembrane region" description="Helical" evidence="6">
    <location>
        <begin position="36"/>
        <end position="57"/>
    </location>
</feature>
<feature type="domain" description="EamA" evidence="7">
    <location>
        <begin position="6"/>
        <end position="150"/>
    </location>
</feature>
<feature type="transmembrane region" description="Helical" evidence="6">
    <location>
        <begin position="78"/>
        <end position="97"/>
    </location>
</feature>
<keyword evidence="4 6" id="KW-1133">Transmembrane helix</keyword>
<comment type="subcellular location">
    <subcellularLocation>
        <location evidence="1">Cell membrane</location>
        <topology evidence="1">Multi-pass membrane protein</topology>
    </subcellularLocation>
</comment>
<feature type="transmembrane region" description="Helical" evidence="6">
    <location>
        <begin position="285"/>
        <end position="301"/>
    </location>
</feature>
<dbReference type="InterPro" id="IPR050638">
    <property type="entry name" value="AA-Vitamin_Transporters"/>
</dbReference>
<evidence type="ECO:0000256" key="4">
    <source>
        <dbReference type="ARBA" id="ARBA00022989"/>
    </source>
</evidence>
<name>A0ABT0NE25_9GAMM</name>
<feature type="transmembrane region" description="Helical" evidence="6">
    <location>
        <begin position="261"/>
        <end position="279"/>
    </location>
</feature>
<reference evidence="8 9" key="1">
    <citation type="submission" date="2022-01" db="EMBL/GenBank/DDBJ databases">
        <title>Whole genome-based taxonomy of the Shewanellaceae.</title>
        <authorList>
            <person name="Martin-Rodriguez A.J."/>
        </authorList>
    </citation>
    <scope>NUCLEOTIDE SEQUENCE [LARGE SCALE GENOMIC DNA]</scope>
    <source>
        <strain evidence="8 9">DSM 21332</strain>
    </source>
</reference>
<organism evidence="8 9">
    <name type="scientific">Shewanella corallii</name>
    <dbReference type="NCBI Taxonomy" id="560080"/>
    <lineage>
        <taxon>Bacteria</taxon>
        <taxon>Pseudomonadati</taxon>
        <taxon>Pseudomonadota</taxon>
        <taxon>Gammaproteobacteria</taxon>
        <taxon>Alteromonadales</taxon>
        <taxon>Shewanellaceae</taxon>
        <taxon>Shewanella</taxon>
    </lineage>
</organism>
<protein>
    <submittedName>
        <fullName evidence="8">DMT family transporter</fullName>
    </submittedName>
</protein>
<feature type="transmembrane region" description="Helical" evidence="6">
    <location>
        <begin position="226"/>
        <end position="249"/>
    </location>
</feature>
<dbReference type="EMBL" id="JAKIKT010000011">
    <property type="protein sequence ID" value="MCL2916096.1"/>
    <property type="molecule type" value="Genomic_DNA"/>
</dbReference>
<keyword evidence="2" id="KW-1003">Cell membrane</keyword>
<keyword evidence="3 6" id="KW-0812">Transmembrane</keyword>
<feature type="transmembrane region" description="Helical" evidence="6">
    <location>
        <begin position="132"/>
        <end position="150"/>
    </location>
</feature>
<evidence type="ECO:0000313" key="8">
    <source>
        <dbReference type="EMBL" id="MCL2916096.1"/>
    </source>
</evidence>
<sequence length="329" mass="35561">MTNTQKGWLAAIFIGLLWGIPWIVGTPILEVMDPQVLVWLRYTIAFITLGLIFNIGLATGKMKKKADFKLNWANRNDIFWAACCGIIGQGAFSFLSFLSLDYITASENGVIQGLIPILILCVGFLRHGERFTVMQMMCALGAFVGVAILVMDPQSETNGFNIGHLICFGSAASFATMAYARAKLAEKYGSVATMFHQFVFASLGFGLYLFVVGADFSSALNVFSSPLRILCIAILGVGISGISYLIYIYGMERVGVDGTGMALNLMPLSSFVLAVFALGEQVTPMRLVAIAVVIISMMAFMKAGSKKQAAVAEPETAKDVMSSRPCRSQ</sequence>
<keyword evidence="5 6" id="KW-0472">Membrane</keyword>
<dbReference type="Proteomes" id="UP001202831">
    <property type="component" value="Unassembled WGS sequence"/>
</dbReference>
<evidence type="ECO:0000256" key="5">
    <source>
        <dbReference type="ARBA" id="ARBA00023136"/>
    </source>
</evidence>